<evidence type="ECO:0000313" key="3">
    <source>
        <dbReference type="Proteomes" id="UP000657385"/>
    </source>
</evidence>
<dbReference type="AlphaFoldDB" id="A0A931B0Z4"/>
<keyword evidence="3" id="KW-1185">Reference proteome</keyword>
<organism evidence="2 3">
    <name type="scientific">Streptacidiphilus fuscans</name>
    <dbReference type="NCBI Taxonomy" id="2789292"/>
    <lineage>
        <taxon>Bacteria</taxon>
        <taxon>Bacillati</taxon>
        <taxon>Actinomycetota</taxon>
        <taxon>Actinomycetes</taxon>
        <taxon>Kitasatosporales</taxon>
        <taxon>Streptomycetaceae</taxon>
        <taxon>Streptacidiphilus</taxon>
    </lineage>
</organism>
<dbReference type="RefSeq" id="WP_196194261.1">
    <property type="nucleotide sequence ID" value="NZ_JADPRT010000005.1"/>
</dbReference>
<dbReference type="Gene3D" id="1.25.10.10">
    <property type="entry name" value="Leucine-rich Repeat Variant"/>
    <property type="match status" value="1"/>
</dbReference>
<evidence type="ECO:0000313" key="2">
    <source>
        <dbReference type="EMBL" id="MBF9069089.1"/>
    </source>
</evidence>
<name>A0A931B0Z4_9ACTN</name>
<gene>
    <name evidence="2" type="ORF">I2501_13780</name>
</gene>
<dbReference type="EMBL" id="JADPRT010000005">
    <property type="protein sequence ID" value="MBF9069089.1"/>
    <property type="molecule type" value="Genomic_DNA"/>
</dbReference>
<proteinExistence type="predicted"/>
<dbReference type="InterPro" id="IPR016024">
    <property type="entry name" value="ARM-type_fold"/>
</dbReference>
<dbReference type="InterPro" id="IPR011989">
    <property type="entry name" value="ARM-like"/>
</dbReference>
<dbReference type="Proteomes" id="UP000657385">
    <property type="component" value="Unassembled WGS sequence"/>
</dbReference>
<accession>A0A931B0Z4</accession>
<dbReference type="SUPFAM" id="SSF48371">
    <property type="entry name" value="ARM repeat"/>
    <property type="match status" value="2"/>
</dbReference>
<protein>
    <recommendedName>
        <fullName evidence="4">PE-PGRS family protein</fullName>
    </recommendedName>
</protein>
<comment type="caution">
    <text evidence="2">The sequence shown here is derived from an EMBL/GenBank/DDBJ whole genome shotgun (WGS) entry which is preliminary data.</text>
</comment>
<feature type="region of interest" description="Disordered" evidence="1">
    <location>
        <begin position="120"/>
        <end position="141"/>
    </location>
</feature>
<reference evidence="2" key="1">
    <citation type="submission" date="2020-11" db="EMBL/GenBank/DDBJ databases">
        <title>Isolation and identification of active actinomycetes.</title>
        <authorList>
            <person name="Yu B."/>
        </authorList>
    </citation>
    <scope>NUCLEOTIDE SEQUENCE</scope>
    <source>
        <strain evidence="2">NEAU-YB345</strain>
    </source>
</reference>
<sequence length="380" mass="41706">MTEMPPAAGHTWDRLTRAAEVDRRAGLSWLSALGFNRAAPTGVLLRLLDVGETSFLYREDLPDSVIEAAILHPTRQVRASVAEIRRLSPGQWERLVAATPEPDLREQFAELAEERLEARRMSRGGRGVGRAPRPDAEPPATPDEIAAMAAQVPDIDPQGSTMALWWIGALHANGEAMRQLASSPKLLVRRSVARAPRLPADVVSLLARDQDRVVRLFLAESCEDAPADMLLEVAAWWEGSLSFPGRPRTHPNFPRDGLLRFLEDPNPRLRALALDDPDSSAVHADRLSLDPDPIVRRAAAEDHRLPAVAAVRLAADPDQGVRWRACTNPVVPASDLVVLLLDPHTAQMAARNPAVPESVMKRMITLGTPFIKAPHRPARK</sequence>
<evidence type="ECO:0000256" key="1">
    <source>
        <dbReference type="SAM" id="MobiDB-lite"/>
    </source>
</evidence>
<evidence type="ECO:0008006" key="4">
    <source>
        <dbReference type="Google" id="ProtNLM"/>
    </source>
</evidence>